<proteinExistence type="predicted"/>
<dbReference type="AlphaFoldDB" id="A0A5S4XD80"/>
<evidence type="ECO:0000313" key="3">
    <source>
        <dbReference type="Proteomes" id="UP000324853"/>
    </source>
</evidence>
<protein>
    <recommendedName>
        <fullName evidence="1">DUF6894 domain-containing protein</fullName>
    </recommendedName>
</protein>
<evidence type="ECO:0000313" key="2">
    <source>
        <dbReference type="EMBL" id="TYL87398.1"/>
    </source>
</evidence>
<comment type="caution">
    <text evidence="2">The sequence shown here is derived from an EMBL/GenBank/DDBJ whole genome shotgun (WGS) entry which is preliminary data.</text>
</comment>
<sequence>MPLYFFNVLNLDPSTPAPCEEFPDEEAAWKEATRFAADLFRDVDGKLRPGEEWALEVTDEAGKAIFNIQISTSTTK</sequence>
<dbReference type="Proteomes" id="UP000324853">
    <property type="component" value="Unassembled WGS sequence"/>
</dbReference>
<dbReference type="EMBL" id="VSSR01000008">
    <property type="protein sequence ID" value="TYL87398.1"/>
    <property type="molecule type" value="Genomic_DNA"/>
</dbReference>
<name>A0A5S4XD80_9BRAD</name>
<organism evidence="2 3">
    <name type="scientific">Bradyrhizobium cytisi</name>
    <dbReference type="NCBI Taxonomy" id="515489"/>
    <lineage>
        <taxon>Bacteria</taxon>
        <taxon>Pseudomonadati</taxon>
        <taxon>Pseudomonadota</taxon>
        <taxon>Alphaproteobacteria</taxon>
        <taxon>Hyphomicrobiales</taxon>
        <taxon>Nitrobacteraceae</taxon>
        <taxon>Bradyrhizobium</taxon>
    </lineage>
</organism>
<feature type="domain" description="DUF6894" evidence="1">
    <location>
        <begin position="3"/>
        <end position="70"/>
    </location>
</feature>
<keyword evidence="3" id="KW-1185">Reference proteome</keyword>
<dbReference type="InterPro" id="IPR054189">
    <property type="entry name" value="DUF6894"/>
</dbReference>
<accession>A0A5S4XD80</accession>
<dbReference type="Pfam" id="PF21834">
    <property type="entry name" value="DUF6894"/>
    <property type="match status" value="1"/>
</dbReference>
<dbReference type="RefSeq" id="WP_148749576.1">
    <property type="nucleotide sequence ID" value="NZ_VSSR01000008.1"/>
</dbReference>
<evidence type="ECO:0000259" key="1">
    <source>
        <dbReference type="Pfam" id="PF21834"/>
    </source>
</evidence>
<gene>
    <name evidence="2" type="ORF">FXB38_04550</name>
</gene>
<reference evidence="2 3" key="1">
    <citation type="submission" date="2019-08" db="EMBL/GenBank/DDBJ databases">
        <title>Bradyrhizobium hipponensis sp. nov., a rhizobium isolated from a Lupinus angustifolius root nodule in Tunisia.</title>
        <authorList>
            <person name="Off K."/>
            <person name="Rejili M."/>
            <person name="Mars M."/>
            <person name="Brachmann A."/>
            <person name="Marin M."/>
        </authorList>
    </citation>
    <scope>NUCLEOTIDE SEQUENCE [LARGE SCALE GENOMIC DNA]</scope>
    <source>
        <strain evidence="2 3">CTAW11</strain>
    </source>
</reference>
<dbReference type="OrthoDB" id="7575967at2"/>